<dbReference type="InterPro" id="IPR029058">
    <property type="entry name" value="AB_hydrolase_fold"/>
</dbReference>
<dbReference type="STRING" id="1314771.A0A197JY27"/>
<keyword evidence="3" id="KW-1185">Reference proteome</keyword>
<name>A0A197JY27_9FUNG</name>
<sequence length="258" mass="28494">MAFVEACCNTPPTNAEWVNKGVDKVLLTKVNGEDRLTYRTGPKDSKRGIIGVHDIFGFHPTTYQFFDRLALAKGGFQVSVPHMFKEPSPAAELMGNRTALMEWVSQHGDYKNSHLDALIRAAVQDLRADGCTSFSIIGQCWGTWIAVQAASEEDSVFLAVGGPHPSRTTIETVKDVRCPLVIVATKDEDDMIPVVESVKHKNFAVESVHKRFDNMHHGFCGGRGDWSDPEQFKAALETIDIIAGYCGKVVEVSEQQNK</sequence>
<dbReference type="Pfam" id="PF01738">
    <property type="entry name" value="DLH"/>
    <property type="match status" value="1"/>
</dbReference>
<evidence type="ECO:0000259" key="1">
    <source>
        <dbReference type="Pfam" id="PF01738"/>
    </source>
</evidence>
<dbReference type="AlphaFoldDB" id="A0A197JY27"/>
<evidence type="ECO:0000313" key="2">
    <source>
        <dbReference type="EMBL" id="OAQ30237.1"/>
    </source>
</evidence>
<organism evidence="2 3">
    <name type="scientific">Linnemannia elongata AG-77</name>
    <dbReference type="NCBI Taxonomy" id="1314771"/>
    <lineage>
        <taxon>Eukaryota</taxon>
        <taxon>Fungi</taxon>
        <taxon>Fungi incertae sedis</taxon>
        <taxon>Mucoromycota</taxon>
        <taxon>Mortierellomycotina</taxon>
        <taxon>Mortierellomycetes</taxon>
        <taxon>Mortierellales</taxon>
        <taxon>Mortierellaceae</taxon>
        <taxon>Linnemannia</taxon>
    </lineage>
</organism>
<dbReference type="EMBL" id="KV442036">
    <property type="protein sequence ID" value="OAQ30237.1"/>
    <property type="molecule type" value="Genomic_DNA"/>
</dbReference>
<dbReference type="PANTHER" id="PTHR47668:SF1">
    <property type="entry name" value="DIENELACTONE HYDROLASE DOMAIN-CONTAINING PROTEIN-RELATED"/>
    <property type="match status" value="1"/>
</dbReference>
<dbReference type="GO" id="GO:0016787">
    <property type="term" value="F:hydrolase activity"/>
    <property type="evidence" value="ECO:0007669"/>
    <property type="project" value="InterPro"/>
</dbReference>
<dbReference type="Gene3D" id="3.40.50.1820">
    <property type="entry name" value="alpha/beta hydrolase"/>
    <property type="match status" value="1"/>
</dbReference>
<proteinExistence type="predicted"/>
<protein>
    <recommendedName>
        <fullName evidence="1">Dienelactone hydrolase domain-containing protein</fullName>
    </recommendedName>
</protein>
<reference evidence="2 3" key="1">
    <citation type="submission" date="2016-05" db="EMBL/GenBank/DDBJ databases">
        <title>Genome sequencing reveals origins of a unique bacterial endosymbiosis in the earliest lineages of terrestrial Fungi.</title>
        <authorList>
            <consortium name="DOE Joint Genome Institute"/>
            <person name="Uehling J."/>
            <person name="Gryganskyi A."/>
            <person name="Hameed K."/>
            <person name="Tschaplinski T."/>
            <person name="Misztal P."/>
            <person name="Wu S."/>
            <person name="Desiro A."/>
            <person name="Vande Pol N."/>
            <person name="Du Z.-Y."/>
            <person name="Zienkiewicz A."/>
            <person name="Zienkiewicz K."/>
            <person name="Morin E."/>
            <person name="Tisserant E."/>
            <person name="Splivallo R."/>
            <person name="Hainaut M."/>
            <person name="Henrissat B."/>
            <person name="Ohm R."/>
            <person name="Kuo A."/>
            <person name="Yan J."/>
            <person name="Lipzen A."/>
            <person name="Nolan M."/>
            <person name="Labutti K."/>
            <person name="Barry K."/>
            <person name="Goldstein A."/>
            <person name="Labbe J."/>
            <person name="Schadt C."/>
            <person name="Tuskan G."/>
            <person name="Grigoriev I."/>
            <person name="Martin F."/>
            <person name="Vilgalys R."/>
            <person name="Bonito G."/>
        </authorList>
    </citation>
    <scope>NUCLEOTIDE SEQUENCE [LARGE SCALE GENOMIC DNA]</scope>
    <source>
        <strain evidence="2 3">AG-77</strain>
    </source>
</reference>
<feature type="domain" description="Dienelactone hydrolase" evidence="1">
    <location>
        <begin position="38"/>
        <end position="225"/>
    </location>
</feature>
<dbReference type="PANTHER" id="PTHR47668">
    <property type="entry name" value="DIENELACTONE HYDROLASE FAMILY PROTEIN (AFU_ORTHOLOGUE AFUA_6G01940)"/>
    <property type="match status" value="1"/>
</dbReference>
<dbReference type="SUPFAM" id="SSF53474">
    <property type="entry name" value="alpha/beta-Hydrolases"/>
    <property type="match status" value="1"/>
</dbReference>
<accession>A0A197JY27</accession>
<evidence type="ECO:0000313" key="3">
    <source>
        <dbReference type="Proteomes" id="UP000078512"/>
    </source>
</evidence>
<gene>
    <name evidence="2" type="ORF">K457DRAFT_111150</name>
</gene>
<dbReference type="InterPro" id="IPR002925">
    <property type="entry name" value="Dienelactn_hydro"/>
</dbReference>
<dbReference type="Proteomes" id="UP000078512">
    <property type="component" value="Unassembled WGS sequence"/>
</dbReference>
<dbReference type="OrthoDB" id="17560at2759"/>